<accession>A0A7C4H2S0</accession>
<comment type="caution">
    <text evidence="1">The sequence shown here is derived from an EMBL/GenBank/DDBJ whole genome shotgun (WGS) entry which is preliminary data.</text>
</comment>
<proteinExistence type="predicted"/>
<gene>
    <name evidence="1" type="ORF">ENU31_03060</name>
</gene>
<dbReference type="AlphaFoldDB" id="A0A7C4H2S0"/>
<evidence type="ECO:0000313" key="1">
    <source>
        <dbReference type="EMBL" id="HGM07372.1"/>
    </source>
</evidence>
<dbReference type="EMBL" id="DTCA01000097">
    <property type="protein sequence ID" value="HGM07372.1"/>
    <property type="molecule type" value="Genomic_DNA"/>
</dbReference>
<organism evidence="1">
    <name type="scientific">Ignisphaera aggregans</name>
    <dbReference type="NCBI Taxonomy" id="334771"/>
    <lineage>
        <taxon>Archaea</taxon>
        <taxon>Thermoproteota</taxon>
        <taxon>Thermoprotei</taxon>
        <taxon>Desulfurococcales</taxon>
        <taxon>Desulfurococcaceae</taxon>
        <taxon>Ignisphaera</taxon>
    </lineage>
</organism>
<sequence length="78" mass="9169">MVIVFKDLSIVGYLKYYCRNGERRINNYEVSIFMSSREKQSIHENTEAMKKLRLDRHNANVYLIASRALSILNNSIKT</sequence>
<reference evidence="1" key="1">
    <citation type="journal article" date="2020" name="mSystems">
        <title>Genome- and Community-Level Interaction Insights into Carbon Utilization and Element Cycling Functions of Hydrothermarchaeota in Hydrothermal Sediment.</title>
        <authorList>
            <person name="Zhou Z."/>
            <person name="Liu Y."/>
            <person name="Xu W."/>
            <person name="Pan J."/>
            <person name="Luo Z.H."/>
            <person name="Li M."/>
        </authorList>
    </citation>
    <scope>NUCLEOTIDE SEQUENCE [LARGE SCALE GENOMIC DNA]</scope>
    <source>
        <strain evidence="1">SpSt-658</strain>
    </source>
</reference>
<protein>
    <submittedName>
        <fullName evidence="1">Uncharacterized protein</fullName>
    </submittedName>
</protein>
<name>A0A7C4H2S0_9CREN</name>